<reference evidence="2 3" key="1">
    <citation type="submission" date="2019-03" db="EMBL/GenBank/DDBJ databases">
        <title>First draft genome of Liparis tanakae, snailfish: a comprehensive survey of snailfish specific genes.</title>
        <authorList>
            <person name="Kim W."/>
            <person name="Song I."/>
            <person name="Jeong J.-H."/>
            <person name="Kim D."/>
            <person name="Kim S."/>
            <person name="Ryu S."/>
            <person name="Song J.Y."/>
            <person name="Lee S.K."/>
        </authorList>
    </citation>
    <scope>NUCLEOTIDE SEQUENCE [LARGE SCALE GENOMIC DNA]</scope>
    <source>
        <tissue evidence="2">Muscle</tissue>
    </source>
</reference>
<keyword evidence="1" id="KW-0732">Signal</keyword>
<dbReference type="OrthoDB" id="10393485at2759"/>
<evidence type="ECO:0000313" key="2">
    <source>
        <dbReference type="EMBL" id="TNN39116.1"/>
    </source>
</evidence>
<proteinExistence type="predicted"/>
<feature type="signal peptide" evidence="1">
    <location>
        <begin position="1"/>
        <end position="18"/>
    </location>
</feature>
<gene>
    <name evidence="2" type="ORF">EYF80_050711</name>
</gene>
<evidence type="ECO:0008006" key="4">
    <source>
        <dbReference type="Google" id="ProtNLM"/>
    </source>
</evidence>
<dbReference type="Proteomes" id="UP000314294">
    <property type="component" value="Unassembled WGS sequence"/>
</dbReference>
<dbReference type="EMBL" id="SRLO01001307">
    <property type="protein sequence ID" value="TNN39116.1"/>
    <property type="molecule type" value="Genomic_DNA"/>
</dbReference>
<evidence type="ECO:0000313" key="3">
    <source>
        <dbReference type="Proteomes" id="UP000314294"/>
    </source>
</evidence>
<accession>A0A4Z2FCZ8</accession>
<evidence type="ECO:0000256" key="1">
    <source>
        <dbReference type="SAM" id="SignalP"/>
    </source>
</evidence>
<comment type="caution">
    <text evidence="2">The sequence shown here is derived from an EMBL/GenBank/DDBJ whole genome shotgun (WGS) entry which is preliminary data.</text>
</comment>
<organism evidence="2 3">
    <name type="scientific">Liparis tanakae</name>
    <name type="common">Tanaka's snailfish</name>
    <dbReference type="NCBI Taxonomy" id="230148"/>
    <lineage>
        <taxon>Eukaryota</taxon>
        <taxon>Metazoa</taxon>
        <taxon>Chordata</taxon>
        <taxon>Craniata</taxon>
        <taxon>Vertebrata</taxon>
        <taxon>Euteleostomi</taxon>
        <taxon>Actinopterygii</taxon>
        <taxon>Neopterygii</taxon>
        <taxon>Teleostei</taxon>
        <taxon>Neoteleostei</taxon>
        <taxon>Acanthomorphata</taxon>
        <taxon>Eupercaria</taxon>
        <taxon>Perciformes</taxon>
        <taxon>Cottioidei</taxon>
        <taxon>Cottales</taxon>
        <taxon>Liparidae</taxon>
        <taxon>Liparis</taxon>
    </lineage>
</organism>
<dbReference type="AlphaFoldDB" id="A0A4Z2FCZ8"/>
<protein>
    <recommendedName>
        <fullName evidence="4">Secreted protein</fullName>
    </recommendedName>
</protein>
<name>A0A4Z2FCZ8_9TELE</name>
<feature type="chain" id="PRO_5021235488" description="Secreted protein" evidence="1">
    <location>
        <begin position="19"/>
        <end position="79"/>
    </location>
</feature>
<sequence length="79" mass="8855">MQVLVLVAALLVGLVCHAAEPPASQWAGDEYKNVTLRRHRTCVENEQYLHLGLCCLNCKAGKERTHGEENVEETMQLHV</sequence>
<keyword evidence="3" id="KW-1185">Reference proteome</keyword>